<dbReference type="RefSeq" id="WP_206578828.1">
    <property type="nucleotide sequence ID" value="NZ_JAFKCT010000005.1"/>
</dbReference>
<dbReference type="Proteomes" id="UP000664317">
    <property type="component" value="Unassembled WGS sequence"/>
</dbReference>
<dbReference type="EMBL" id="JAFKCT010000005">
    <property type="protein sequence ID" value="MBN7812058.1"/>
    <property type="molecule type" value="Genomic_DNA"/>
</dbReference>
<accession>A0ABS3C4Z8</accession>
<evidence type="ECO:0008006" key="3">
    <source>
        <dbReference type="Google" id="ProtNLM"/>
    </source>
</evidence>
<dbReference type="InterPro" id="IPR032580">
    <property type="entry name" value="SatD"/>
</dbReference>
<sequence>MRSWILMGDIVGSSDADQRVLQENFARLIKRINDEFPLGLESPLTITLGDEFQGVVGSAADAAEIVLALEEYRWELDVEILIRYSLGLGEISTPINPKIAYGMLGPGLSVVREALTEMKQEEDRMMISGEHPQKRQMALAMNIFLEKQEEWKWKDRQIISGYFRYRDYKKVAEVMGKDVSLIWRRFKSLGFESYRKRKKLVRLIYGADD</sequence>
<reference evidence="1 2" key="1">
    <citation type="submission" date="2021-03" db="EMBL/GenBank/DDBJ databases">
        <title>novel species isolated from a fishpond in China.</title>
        <authorList>
            <person name="Lu H."/>
            <person name="Cai Z."/>
        </authorList>
    </citation>
    <scope>NUCLEOTIDE SEQUENCE [LARGE SCALE GENOMIC DNA]</scope>
    <source>
        <strain evidence="1 2">H41</strain>
    </source>
</reference>
<dbReference type="Pfam" id="PF16264">
    <property type="entry name" value="SatD"/>
    <property type="match status" value="1"/>
</dbReference>
<organism evidence="1 2">
    <name type="scientific">Algoriphagus oliviformis</name>
    <dbReference type="NCBI Taxonomy" id="2811231"/>
    <lineage>
        <taxon>Bacteria</taxon>
        <taxon>Pseudomonadati</taxon>
        <taxon>Bacteroidota</taxon>
        <taxon>Cytophagia</taxon>
        <taxon>Cytophagales</taxon>
        <taxon>Cyclobacteriaceae</taxon>
        <taxon>Algoriphagus</taxon>
    </lineage>
</organism>
<name>A0ABS3C4Z8_9BACT</name>
<comment type="caution">
    <text evidence="1">The sequence shown here is derived from an EMBL/GenBank/DDBJ whole genome shotgun (WGS) entry which is preliminary data.</text>
</comment>
<gene>
    <name evidence="1" type="ORF">J0A68_13985</name>
</gene>
<evidence type="ECO:0000313" key="2">
    <source>
        <dbReference type="Proteomes" id="UP000664317"/>
    </source>
</evidence>
<proteinExistence type="predicted"/>
<evidence type="ECO:0000313" key="1">
    <source>
        <dbReference type="EMBL" id="MBN7812058.1"/>
    </source>
</evidence>
<protein>
    <recommendedName>
        <fullName evidence="3">SatD family (SatD)</fullName>
    </recommendedName>
</protein>
<keyword evidence="2" id="KW-1185">Reference proteome</keyword>